<comment type="caution">
    <text evidence="2">The sequence shown here is derived from an EMBL/GenBank/DDBJ whole genome shotgun (WGS) entry which is preliminary data.</text>
</comment>
<sequence>MPSSTLISLYTTVAEERLQAGNVIEAMEMLLKTTQAVIERGGAKQQEKVKMLMLGRNVVSLLNEDPTETRLTAAVECLESLVAAAPEEDFKGLAPLFALTMSNLAELRKGQGRLEKAIEYLKSAVATIEGNADPGCMRLQVISYMNLSELSSTVGTIEDAVRYAEAAVKASEQLSECNDSCVIQAIAFNNYAVQLTVVGSDIESAKESCNKAIEKIRTCPDGGELERVFKKSLDMIETKEGANSVGEAKQYGLKGNSRSLSGIPSPNEEDKCMLEQLDVLESAPSTARHVALAAPVRAHVSVTLEDNEISRSESSVRVFTDDAIGKGEEILHSVSNMKNAEVPYIDTVYESPSPISLQTVSSNKPRTVSPRINTGPKESPSRPQQCINAEDRPRPHQSDSSSVGGESNFFLERMMNAKLDNSLEFGPPTWKVGYDYGSETFVVDDCHGRQWTVRLPEGVSLM</sequence>
<dbReference type="EMBL" id="JAAPAO010000153">
    <property type="protein sequence ID" value="KAF4670394.1"/>
    <property type="molecule type" value="Genomic_DNA"/>
</dbReference>
<evidence type="ECO:0000313" key="2">
    <source>
        <dbReference type="EMBL" id="KAF4670394.1"/>
    </source>
</evidence>
<protein>
    <submittedName>
        <fullName evidence="2">Uncharacterized protein</fullName>
    </submittedName>
</protein>
<dbReference type="Gene3D" id="1.25.40.10">
    <property type="entry name" value="Tetratricopeptide repeat domain"/>
    <property type="match status" value="1"/>
</dbReference>
<evidence type="ECO:0000256" key="1">
    <source>
        <dbReference type="SAM" id="MobiDB-lite"/>
    </source>
</evidence>
<gene>
    <name evidence="2" type="ORF">FOL47_002071</name>
</gene>
<organism evidence="2 3">
    <name type="scientific">Perkinsus chesapeaki</name>
    <name type="common">Clam parasite</name>
    <name type="synonym">Perkinsus andrewsi</name>
    <dbReference type="NCBI Taxonomy" id="330153"/>
    <lineage>
        <taxon>Eukaryota</taxon>
        <taxon>Sar</taxon>
        <taxon>Alveolata</taxon>
        <taxon>Perkinsozoa</taxon>
        <taxon>Perkinsea</taxon>
        <taxon>Perkinsida</taxon>
        <taxon>Perkinsidae</taxon>
        <taxon>Perkinsus</taxon>
    </lineage>
</organism>
<dbReference type="SUPFAM" id="SSF48452">
    <property type="entry name" value="TPR-like"/>
    <property type="match status" value="1"/>
</dbReference>
<name>A0A7J6MG05_PERCH</name>
<dbReference type="Proteomes" id="UP000591131">
    <property type="component" value="Unassembled WGS sequence"/>
</dbReference>
<evidence type="ECO:0000313" key="3">
    <source>
        <dbReference type="Proteomes" id="UP000591131"/>
    </source>
</evidence>
<proteinExistence type="predicted"/>
<feature type="compositionally biased region" description="Polar residues" evidence="1">
    <location>
        <begin position="356"/>
        <end position="372"/>
    </location>
</feature>
<dbReference type="InterPro" id="IPR011990">
    <property type="entry name" value="TPR-like_helical_dom_sf"/>
</dbReference>
<accession>A0A7J6MG05</accession>
<reference evidence="2 3" key="1">
    <citation type="submission" date="2020-04" db="EMBL/GenBank/DDBJ databases">
        <title>Perkinsus chesapeaki whole genome sequence.</title>
        <authorList>
            <person name="Bogema D.R."/>
        </authorList>
    </citation>
    <scope>NUCLEOTIDE SEQUENCE [LARGE SCALE GENOMIC DNA]</scope>
    <source>
        <strain evidence="2">ATCC PRA-425</strain>
    </source>
</reference>
<keyword evidence="3" id="KW-1185">Reference proteome</keyword>
<dbReference type="OrthoDB" id="447680at2759"/>
<dbReference type="AlphaFoldDB" id="A0A7J6MG05"/>
<feature type="region of interest" description="Disordered" evidence="1">
    <location>
        <begin position="356"/>
        <end position="405"/>
    </location>
</feature>